<dbReference type="GO" id="GO:0016763">
    <property type="term" value="F:pentosyltransferase activity"/>
    <property type="evidence" value="ECO:0007669"/>
    <property type="project" value="TreeGrafter"/>
</dbReference>
<evidence type="ECO:0000256" key="7">
    <source>
        <dbReference type="ARBA" id="ARBA00023136"/>
    </source>
</evidence>
<name>A0A133S4C0_9FIRM</name>
<feature type="transmembrane region" description="Helical" evidence="8">
    <location>
        <begin position="203"/>
        <end position="222"/>
    </location>
</feature>
<feature type="transmembrane region" description="Helical" evidence="8">
    <location>
        <begin position="162"/>
        <end position="191"/>
    </location>
</feature>
<evidence type="ECO:0000256" key="3">
    <source>
        <dbReference type="ARBA" id="ARBA00022676"/>
    </source>
</evidence>
<feature type="transmembrane region" description="Helical" evidence="8">
    <location>
        <begin position="339"/>
        <end position="358"/>
    </location>
</feature>
<evidence type="ECO:0000256" key="5">
    <source>
        <dbReference type="ARBA" id="ARBA00022692"/>
    </source>
</evidence>
<dbReference type="PANTHER" id="PTHR33908">
    <property type="entry name" value="MANNOSYLTRANSFERASE YKCB-RELATED"/>
    <property type="match status" value="1"/>
</dbReference>
<dbReference type="GO" id="GO:0009103">
    <property type="term" value="P:lipopolysaccharide biosynthetic process"/>
    <property type="evidence" value="ECO:0007669"/>
    <property type="project" value="UniProtKB-ARBA"/>
</dbReference>
<proteinExistence type="predicted"/>
<evidence type="ECO:0000256" key="1">
    <source>
        <dbReference type="ARBA" id="ARBA00004651"/>
    </source>
</evidence>
<keyword evidence="3 10" id="KW-0328">Glycosyltransferase</keyword>
<dbReference type="Proteomes" id="UP000070226">
    <property type="component" value="Unassembled WGS sequence"/>
</dbReference>
<organism evidence="10">
    <name type="scientific">Veillonella atypica</name>
    <dbReference type="NCBI Taxonomy" id="39777"/>
    <lineage>
        <taxon>Bacteria</taxon>
        <taxon>Bacillati</taxon>
        <taxon>Bacillota</taxon>
        <taxon>Negativicutes</taxon>
        <taxon>Veillonellales</taxon>
        <taxon>Veillonellaceae</taxon>
        <taxon>Veillonella</taxon>
    </lineage>
</organism>
<dbReference type="Pfam" id="PF13231">
    <property type="entry name" value="PMT_2"/>
    <property type="match status" value="1"/>
</dbReference>
<feature type="transmembrane region" description="Helical" evidence="8">
    <location>
        <begin position="364"/>
        <end position="386"/>
    </location>
</feature>
<evidence type="ECO:0000256" key="6">
    <source>
        <dbReference type="ARBA" id="ARBA00022989"/>
    </source>
</evidence>
<gene>
    <name evidence="10" type="ORF">HMPREF3233_01155</name>
</gene>
<comment type="subcellular location">
    <subcellularLocation>
        <location evidence="1">Cell membrane</location>
        <topology evidence="1">Multi-pass membrane protein</topology>
    </subcellularLocation>
</comment>
<feature type="transmembrane region" description="Helical" evidence="8">
    <location>
        <begin position="311"/>
        <end position="332"/>
    </location>
</feature>
<keyword evidence="5 8" id="KW-0812">Transmembrane</keyword>
<accession>A0A133S4C0</accession>
<protein>
    <submittedName>
        <fullName evidence="10">Dolichyl-phosphate-mannose-protein mannosyltransferase</fullName>
    </submittedName>
</protein>
<dbReference type="InterPro" id="IPR038731">
    <property type="entry name" value="RgtA/B/C-like"/>
</dbReference>
<keyword evidence="7 8" id="KW-0472">Membrane</keyword>
<keyword evidence="2" id="KW-1003">Cell membrane</keyword>
<comment type="caution">
    <text evidence="10">The sequence shown here is derived from an EMBL/GenBank/DDBJ whole genome shotgun (WGS) entry which is preliminary data.</text>
</comment>
<reference evidence="10 11" key="1">
    <citation type="submission" date="2016-01" db="EMBL/GenBank/DDBJ databases">
        <authorList>
            <person name="Oliw E.H."/>
        </authorList>
    </citation>
    <scope>NUCLEOTIDE SEQUENCE [LARGE SCALE GENOMIC DNA]</scope>
    <source>
        <strain evidence="10 11">CMW7756B</strain>
    </source>
</reference>
<dbReference type="EMBL" id="LRQT01000046">
    <property type="protein sequence ID" value="KXA63902.1"/>
    <property type="molecule type" value="Genomic_DNA"/>
</dbReference>
<feature type="transmembrane region" description="Helical" evidence="8">
    <location>
        <begin position="255"/>
        <end position="275"/>
    </location>
</feature>
<evidence type="ECO:0000313" key="10">
    <source>
        <dbReference type="EMBL" id="KXA63902.1"/>
    </source>
</evidence>
<feature type="transmembrane region" description="Helical" evidence="8">
    <location>
        <begin position="287"/>
        <end position="305"/>
    </location>
</feature>
<feature type="transmembrane region" description="Helical" evidence="8">
    <location>
        <begin position="63"/>
        <end position="79"/>
    </location>
</feature>
<feature type="transmembrane region" description="Helical" evidence="8">
    <location>
        <begin position="393"/>
        <end position="417"/>
    </location>
</feature>
<keyword evidence="6 8" id="KW-1133">Transmembrane helix</keyword>
<evidence type="ECO:0000256" key="4">
    <source>
        <dbReference type="ARBA" id="ARBA00022679"/>
    </source>
</evidence>
<dbReference type="InterPro" id="IPR050297">
    <property type="entry name" value="LipidA_mod_glycosyltrf_83"/>
</dbReference>
<keyword evidence="4 10" id="KW-0808">Transferase</keyword>
<feature type="transmembrane region" description="Helical" evidence="8">
    <location>
        <begin position="123"/>
        <end position="150"/>
    </location>
</feature>
<evidence type="ECO:0000259" key="9">
    <source>
        <dbReference type="Pfam" id="PF13231"/>
    </source>
</evidence>
<dbReference type="STRING" id="39777.B7L28_08760"/>
<dbReference type="PANTHER" id="PTHR33908:SF3">
    <property type="entry name" value="UNDECAPRENYL PHOSPHATE-ALPHA-4-AMINO-4-DEOXY-L-ARABINOSE ARABINOSYL TRANSFERASE"/>
    <property type="match status" value="1"/>
</dbReference>
<evidence type="ECO:0000313" key="11">
    <source>
        <dbReference type="Proteomes" id="UP000070226"/>
    </source>
</evidence>
<dbReference type="RefSeq" id="WP_060807606.1">
    <property type="nucleotide sequence ID" value="NZ_KQ958087.1"/>
</dbReference>
<dbReference type="GO" id="GO:0010041">
    <property type="term" value="P:response to iron(III) ion"/>
    <property type="evidence" value="ECO:0007669"/>
    <property type="project" value="TreeGrafter"/>
</dbReference>
<dbReference type="AlphaFoldDB" id="A0A133S4C0"/>
<evidence type="ECO:0000256" key="2">
    <source>
        <dbReference type="ARBA" id="ARBA00022475"/>
    </source>
</evidence>
<sequence length="545" mass="61975">MKLSRLTPVLFVVWLVFFMVANNILPVTDPVESNYALTAKEMVLSGNWLSPQIYGTYWYDKPIMIYWLIALAFKIFGIADWVVRLPSAIFGALSVAAMFQALRTFSRRWLAGLVGSSILGTSLMFWAVAHGVITDMVLLYTTLMVMMYAYKGLNENSSTAMIVAYVFSGLGVLTKGPVALVLPGLILLVYVALCRSKQMLLRLFDWKGILAFLIVAMPWYVYMYSAHGQAFLDGFLGLNNVTRATQSEHPEDNVWWYYIAIFLGASLPWTGAVIYGMITGFKQHHKWYVYCMCWGVGTVLFYSLMATKYPLYTFISLVPFSILGTLGAMKALRPGRPRYVPWIVVGPTLLLWIAYVGASFFAPWGYYGLLYVLAGVSILGLLWFWWTRQRYRLLSIVVIGTMLISSIVVLEGLVPLVKQRSSINLIPVVDKYNGDVYYYNGYSTSLVYYTGHEVVRIKGDSSRWDDKDKLKHRSAEWDKKYLMEQVTEDEFIKRLAEGKQIMVIVPKGEINHFKQSSIAPYVGEYSEAGSSEIYILNKRQAYIEE</sequence>
<dbReference type="PATRIC" id="fig|39777.7.peg.1122"/>
<feature type="transmembrane region" description="Helical" evidence="8">
    <location>
        <begin position="6"/>
        <end position="25"/>
    </location>
</feature>
<feature type="domain" description="Glycosyltransferase RgtA/B/C/D-like" evidence="9">
    <location>
        <begin position="60"/>
        <end position="222"/>
    </location>
</feature>
<evidence type="ECO:0000256" key="8">
    <source>
        <dbReference type="SAM" id="Phobius"/>
    </source>
</evidence>
<dbReference type="GO" id="GO:0005886">
    <property type="term" value="C:plasma membrane"/>
    <property type="evidence" value="ECO:0007669"/>
    <property type="project" value="UniProtKB-SubCell"/>
</dbReference>